<dbReference type="AlphaFoldDB" id="A0A1A0HJM1"/>
<keyword evidence="3" id="KW-1185">Reference proteome</keyword>
<reference evidence="2 3" key="1">
    <citation type="submission" date="2016-05" db="EMBL/GenBank/DDBJ databases">
        <title>Comparative genomics of biotechnologically important yeasts.</title>
        <authorList>
            <consortium name="DOE Joint Genome Institute"/>
            <person name="Riley R."/>
            <person name="Haridas S."/>
            <person name="Wolfe K.H."/>
            <person name="Lopes M.R."/>
            <person name="Hittinger C.T."/>
            <person name="Goker M."/>
            <person name="Salamov A."/>
            <person name="Wisecaver J."/>
            <person name="Long T.M."/>
            <person name="Aerts A.L."/>
            <person name="Barry K."/>
            <person name="Choi C."/>
            <person name="Clum A."/>
            <person name="Coughlan A.Y."/>
            <person name="Deshpande S."/>
            <person name="Douglass A.P."/>
            <person name="Hanson S.J."/>
            <person name="Klenk H.-P."/>
            <person name="LaButti K."/>
            <person name="Lapidus A."/>
            <person name="Lindquist E."/>
            <person name="Lipzen A."/>
            <person name="Meier-kolthoff J.P."/>
            <person name="Ohm R.A."/>
            <person name="Otillar R.P."/>
            <person name="Pangilinan J."/>
            <person name="Peng Y."/>
            <person name="Rokas A."/>
            <person name="Rosa C.A."/>
            <person name="Scheuner C."/>
            <person name="Sibirny A.A."/>
            <person name="Slot J.C."/>
            <person name="Stielow J.B."/>
            <person name="Sun H."/>
            <person name="Kurtzman C.P."/>
            <person name="Blackwell M."/>
            <person name="Grigoriev I.V."/>
            <person name="Jeffries T.W."/>
        </authorList>
    </citation>
    <scope>NUCLEOTIDE SEQUENCE [LARGE SCALE GENOMIC DNA]</scope>
    <source>
        <strain evidence="2 3">NRRL YB-4993</strain>
    </source>
</reference>
<dbReference type="STRING" id="869754.A0A1A0HJM1"/>
<evidence type="ECO:0000313" key="3">
    <source>
        <dbReference type="Proteomes" id="UP000092555"/>
    </source>
</evidence>
<name>A0A1A0HJM1_9ASCO</name>
<organism evidence="2 3">
    <name type="scientific">Metschnikowia bicuspidata var. bicuspidata NRRL YB-4993</name>
    <dbReference type="NCBI Taxonomy" id="869754"/>
    <lineage>
        <taxon>Eukaryota</taxon>
        <taxon>Fungi</taxon>
        <taxon>Dikarya</taxon>
        <taxon>Ascomycota</taxon>
        <taxon>Saccharomycotina</taxon>
        <taxon>Pichiomycetes</taxon>
        <taxon>Metschnikowiaceae</taxon>
        <taxon>Metschnikowia</taxon>
    </lineage>
</organism>
<feature type="non-terminal residue" evidence="2">
    <location>
        <position position="385"/>
    </location>
</feature>
<feature type="non-terminal residue" evidence="2">
    <location>
        <position position="1"/>
    </location>
</feature>
<keyword evidence="1" id="KW-0175">Coiled coil</keyword>
<comment type="caution">
    <text evidence="2">The sequence shown here is derived from an EMBL/GenBank/DDBJ whole genome shotgun (WGS) entry which is preliminary data.</text>
</comment>
<proteinExistence type="predicted"/>
<protein>
    <submittedName>
        <fullName evidence="2">Uncharacterized protein</fullName>
    </submittedName>
</protein>
<dbReference type="GeneID" id="30028004"/>
<dbReference type="EMBL" id="LXTC01000001">
    <property type="protein sequence ID" value="OBA24364.1"/>
    <property type="molecule type" value="Genomic_DNA"/>
</dbReference>
<accession>A0A1A0HJM1</accession>
<sequence>EFWSVFVRDFSATYIRNHSPQEIEHKVLLGIPADMCFAIYSSMLNIPATVESHTYESLVRKAKLAKFEGGTKPDSDPADRIELSEVYWYCLKGNVHVASQVTGLLSPALIENFARILQLAEGISKHDALAILFKITERLATISKAGFKYKGSRCLEDFASEQFLHVTKQGINILAFFDTAFERFTEESMEKNILLNLFNMVLLEGPDYLLRLLCSAFERQKDRVLSLDGDALKEYIFSEEFFSAIDSETLEKSLNVDFPIIKYENEYSFMNSNSISGNDNEISNLQEANQELTLKLEGLKEKFVQLQITHEEIFGQNSEYASKLAHAREEKASLLIRKANLQQKYNQLTMQDNLSNTIKANKDISMENQNLEQQIEVMKKKVEAK</sequence>
<feature type="coiled-coil region" evidence="1">
    <location>
        <begin position="275"/>
        <end position="381"/>
    </location>
</feature>
<dbReference type="OrthoDB" id="4085843at2759"/>
<evidence type="ECO:0000256" key="1">
    <source>
        <dbReference type="SAM" id="Coils"/>
    </source>
</evidence>
<gene>
    <name evidence="2" type="ORF">METBIDRAFT_20990</name>
</gene>
<dbReference type="RefSeq" id="XP_018714845.1">
    <property type="nucleotide sequence ID" value="XM_018855028.1"/>
</dbReference>
<dbReference type="Proteomes" id="UP000092555">
    <property type="component" value="Unassembled WGS sequence"/>
</dbReference>
<evidence type="ECO:0000313" key="2">
    <source>
        <dbReference type="EMBL" id="OBA24364.1"/>
    </source>
</evidence>